<proteinExistence type="predicted"/>
<keyword evidence="1 4" id="KW-0378">Hydrolase</keyword>
<dbReference type="SUPFAM" id="SSF53590">
    <property type="entry name" value="Nucleoside hydrolase"/>
    <property type="match status" value="1"/>
</dbReference>
<comment type="caution">
    <text evidence="4">The sequence shown here is derived from an EMBL/GenBank/DDBJ whole genome shotgun (WGS) entry which is preliminary data.</text>
</comment>
<accession>A0A934K2B3</accession>
<dbReference type="Pfam" id="PF01156">
    <property type="entry name" value="IU_nuc_hydro"/>
    <property type="match status" value="1"/>
</dbReference>
<dbReference type="RefSeq" id="WP_338199228.1">
    <property type="nucleotide sequence ID" value="NZ_JAEKNR010000041.1"/>
</dbReference>
<keyword evidence="5" id="KW-1185">Reference proteome</keyword>
<reference evidence="4" key="1">
    <citation type="submission" date="2020-10" db="EMBL/GenBank/DDBJ databases">
        <title>Ca. Dormibacterota MAGs.</title>
        <authorList>
            <person name="Montgomery K."/>
        </authorList>
    </citation>
    <scope>NUCLEOTIDE SEQUENCE [LARGE SCALE GENOMIC DNA]</scope>
    <source>
        <strain evidence="4">SC8812_S17_10</strain>
    </source>
</reference>
<gene>
    <name evidence="4" type="ORF">JF922_03770</name>
</gene>
<evidence type="ECO:0000313" key="4">
    <source>
        <dbReference type="EMBL" id="MBJ7597190.1"/>
    </source>
</evidence>
<protein>
    <submittedName>
        <fullName evidence="4">Nucleoside hydrolase</fullName>
    </submittedName>
</protein>
<name>A0A934K2B3_9BACT</name>
<dbReference type="InterPro" id="IPR036452">
    <property type="entry name" value="Ribo_hydro-like"/>
</dbReference>
<dbReference type="AlphaFoldDB" id="A0A934K2B3"/>
<dbReference type="GO" id="GO:0016799">
    <property type="term" value="F:hydrolase activity, hydrolyzing N-glycosyl compounds"/>
    <property type="evidence" value="ECO:0007669"/>
    <property type="project" value="UniProtKB-ARBA"/>
</dbReference>
<feature type="domain" description="Inosine/uridine-preferring nucleoside hydrolase" evidence="3">
    <location>
        <begin position="7"/>
        <end position="302"/>
    </location>
</feature>
<organism evidence="4 5">
    <name type="scientific">Candidatus Nephthysia bennettiae</name>
    <dbReference type="NCBI Taxonomy" id="3127016"/>
    <lineage>
        <taxon>Bacteria</taxon>
        <taxon>Bacillati</taxon>
        <taxon>Candidatus Dormiibacterota</taxon>
        <taxon>Candidatus Dormibacteria</taxon>
        <taxon>Candidatus Dormibacterales</taxon>
        <taxon>Candidatus Dormibacteraceae</taxon>
        <taxon>Candidatus Nephthysia</taxon>
    </lineage>
</organism>
<dbReference type="Proteomes" id="UP000612893">
    <property type="component" value="Unassembled WGS sequence"/>
</dbReference>
<evidence type="ECO:0000256" key="1">
    <source>
        <dbReference type="ARBA" id="ARBA00022801"/>
    </source>
</evidence>
<sequence length="312" mass="32902">MSAPRRVILDCDPGHDDALAILLAQGAAEIDLAAVTTVAGNHPLTLTTLNALRVCELAGIRDVPVAVGCASPLLRELVTAPEIHGEAGLEGHDWPPPSLQPVPEHAVDVIIDLVMSSPGEITLVPIGPLTNIALALRREPRLAGCVQEVVVMGGSFTRGNVTPAAEFNVFVDPEAAAVVFGGGWPVTMVGLDVTEQVLAREEELERIAALDTPVSRAVMGLLRFYGESQLRETGTSHPPVHDPCAVAGVARPQLLQLRPARVDVELAGRLTAGMTVTDFRPPPDHAVNAGVATTIDQAGFWELFVDALGRLQ</sequence>
<dbReference type="Gene3D" id="3.90.245.10">
    <property type="entry name" value="Ribonucleoside hydrolase-like"/>
    <property type="match status" value="1"/>
</dbReference>
<dbReference type="PANTHER" id="PTHR12304:SF4">
    <property type="entry name" value="URIDINE NUCLEOSIDASE"/>
    <property type="match status" value="1"/>
</dbReference>
<evidence type="ECO:0000313" key="5">
    <source>
        <dbReference type="Proteomes" id="UP000612893"/>
    </source>
</evidence>
<dbReference type="InterPro" id="IPR023186">
    <property type="entry name" value="IUNH"/>
</dbReference>
<keyword evidence="2" id="KW-0326">Glycosidase</keyword>
<evidence type="ECO:0000259" key="3">
    <source>
        <dbReference type="Pfam" id="PF01156"/>
    </source>
</evidence>
<evidence type="ECO:0000256" key="2">
    <source>
        <dbReference type="ARBA" id="ARBA00023295"/>
    </source>
</evidence>
<dbReference type="EMBL" id="JAEKNR010000041">
    <property type="protein sequence ID" value="MBJ7597190.1"/>
    <property type="molecule type" value="Genomic_DNA"/>
</dbReference>
<dbReference type="PANTHER" id="PTHR12304">
    <property type="entry name" value="INOSINE-URIDINE PREFERRING NUCLEOSIDE HYDROLASE"/>
    <property type="match status" value="1"/>
</dbReference>
<dbReference type="InterPro" id="IPR001910">
    <property type="entry name" value="Inosine/uridine_hydrolase_dom"/>
</dbReference>
<dbReference type="CDD" id="cd02651">
    <property type="entry name" value="nuc_hydro_IU_UC_XIUA"/>
    <property type="match status" value="1"/>
</dbReference>